<evidence type="ECO:0000256" key="1">
    <source>
        <dbReference type="SAM" id="Phobius"/>
    </source>
</evidence>
<evidence type="ECO:0000313" key="2">
    <source>
        <dbReference type="EMBL" id="QLH76535.1"/>
    </source>
</evidence>
<feature type="transmembrane region" description="Helical" evidence="1">
    <location>
        <begin position="233"/>
        <end position="250"/>
    </location>
</feature>
<accession>A0A7D5T547</accession>
<sequence>MFVGHACLAFAVAALGADRLGWSRERALGVAALAALFATLPDVDVVYGLAGLIGSGTGAGLVPVESFWDAGNRVHRGVTHALPVAAVVTSAVWLAARTEVRSRAVGAAILAALVPSVAAVSGGLAGAVTAVFVLCVGALVALAIRRGASPRTLAGAAFVGLFTHPFGDLLTGEPPALLYPFDLTLVAERVVLSTDPTLHLLGAFGVELATVWLALAAYFRISGERPAAHVDRRAVLGVAYAGAALALPAPTLEVSYHFVFSVLAVGSVGVAPPSLERVRTWRAGVTALAAVSLAAVAYAAVYLVVG</sequence>
<keyword evidence="1" id="KW-0812">Transmembrane</keyword>
<dbReference type="KEGG" id="hrr:HZS55_04095"/>
<organism evidence="2 3">
    <name type="scientific">Halosimplex rubrum</name>
    <dbReference type="NCBI Taxonomy" id="869889"/>
    <lineage>
        <taxon>Archaea</taxon>
        <taxon>Methanobacteriati</taxon>
        <taxon>Methanobacteriota</taxon>
        <taxon>Stenosarchaea group</taxon>
        <taxon>Halobacteria</taxon>
        <taxon>Halobacteriales</taxon>
        <taxon>Haloarculaceae</taxon>
        <taxon>Halosimplex</taxon>
    </lineage>
</organism>
<keyword evidence="1" id="KW-0472">Membrane</keyword>
<feature type="transmembrane region" description="Helical" evidence="1">
    <location>
        <begin position="153"/>
        <end position="171"/>
    </location>
</feature>
<evidence type="ECO:0000313" key="3">
    <source>
        <dbReference type="Proteomes" id="UP000509667"/>
    </source>
</evidence>
<dbReference type="GeneID" id="56077016"/>
<dbReference type="AlphaFoldDB" id="A0A7D5T547"/>
<feature type="transmembrane region" description="Helical" evidence="1">
    <location>
        <begin position="108"/>
        <end position="141"/>
    </location>
</feature>
<reference evidence="2 3" key="1">
    <citation type="submission" date="2020-07" db="EMBL/GenBank/DDBJ databases">
        <title>Halosimplex pelagicum sp. nov. and Halosimplex rubrum sp. nov., isolated from salted brown alga Laminaria, and emended description of the genus Halosimplex.</title>
        <authorList>
            <person name="Cui H."/>
        </authorList>
    </citation>
    <scope>NUCLEOTIDE SEQUENCE [LARGE SCALE GENOMIC DNA]</scope>
    <source>
        <strain evidence="2 3">R27</strain>
    </source>
</reference>
<gene>
    <name evidence="2" type="ORF">HZS55_04095</name>
</gene>
<keyword evidence="1" id="KW-1133">Transmembrane helix</keyword>
<feature type="transmembrane region" description="Helical" evidence="1">
    <location>
        <begin position="287"/>
        <end position="305"/>
    </location>
</feature>
<protein>
    <submittedName>
        <fullName evidence="2">Metal-dependent hydrolase</fullName>
    </submittedName>
</protein>
<feature type="transmembrane region" description="Helical" evidence="1">
    <location>
        <begin position="45"/>
        <end position="65"/>
    </location>
</feature>
<dbReference type="Pfam" id="PF04307">
    <property type="entry name" value="YdjM"/>
    <property type="match status" value="1"/>
</dbReference>
<name>A0A7D5T547_9EURY</name>
<feature type="transmembrane region" description="Helical" evidence="1">
    <location>
        <begin position="198"/>
        <end position="221"/>
    </location>
</feature>
<proteinExistence type="predicted"/>
<dbReference type="OrthoDB" id="313450at2157"/>
<dbReference type="Proteomes" id="UP000509667">
    <property type="component" value="Chromosome"/>
</dbReference>
<dbReference type="EMBL" id="CP058910">
    <property type="protein sequence ID" value="QLH76535.1"/>
    <property type="molecule type" value="Genomic_DNA"/>
</dbReference>
<feature type="transmembrane region" description="Helical" evidence="1">
    <location>
        <begin position="77"/>
        <end position="96"/>
    </location>
</feature>
<keyword evidence="2" id="KW-0378">Hydrolase</keyword>
<dbReference type="InterPro" id="IPR007404">
    <property type="entry name" value="YdjM-like"/>
</dbReference>
<dbReference type="RefSeq" id="WP_179910472.1">
    <property type="nucleotide sequence ID" value="NZ_CP058910.1"/>
</dbReference>
<keyword evidence="3" id="KW-1185">Reference proteome</keyword>
<dbReference type="GO" id="GO:0016787">
    <property type="term" value="F:hydrolase activity"/>
    <property type="evidence" value="ECO:0007669"/>
    <property type="project" value="UniProtKB-KW"/>
</dbReference>